<keyword evidence="4" id="KW-1185">Reference proteome</keyword>
<keyword evidence="1" id="KW-0472">Membrane</keyword>
<dbReference type="EMBL" id="AEDD01000003">
    <property type="protein sequence ID" value="EFM11754.1"/>
    <property type="molecule type" value="Genomic_DNA"/>
</dbReference>
<feature type="transmembrane region" description="Helical" evidence="1">
    <location>
        <begin position="24"/>
        <end position="44"/>
    </location>
</feature>
<feature type="domain" description="Putative Flagellin Flp1-like" evidence="2">
    <location>
        <begin position="17"/>
        <end position="64"/>
    </location>
</feature>
<organism evidence="3 4">
    <name type="scientific">Paenibacillus curdlanolyticus YK9</name>
    <dbReference type="NCBI Taxonomy" id="717606"/>
    <lineage>
        <taxon>Bacteria</taxon>
        <taxon>Bacillati</taxon>
        <taxon>Bacillota</taxon>
        <taxon>Bacilli</taxon>
        <taxon>Bacillales</taxon>
        <taxon>Paenibacillaceae</taxon>
        <taxon>Paenibacillus</taxon>
    </lineage>
</organism>
<gene>
    <name evidence="3" type="ORF">PaecuDRAFT_1360</name>
</gene>
<dbReference type="eggNOG" id="ENOG5033HC5">
    <property type="taxonomic scope" value="Bacteria"/>
</dbReference>
<dbReference type="Pfam" id="PF16982">
    <property type="entry name" value="Flp1_like"/>
    <property type="match status" value="1"/>
</dbReference>
<sequence>MNTIAKWTNSWNKRMMKLWKSEEGLGTLEIILIIAVIIIIALLFKDWIIELVNRLMGQADDQADQIFNS</sequence>
<dbReference type="STRING" id="717606.PaecuDRAFT_1360"/>
<evidence type="ECO:0000313" key="3">
    <source>
        <dbReference type="EMBL" id="EFM11754.1"/>
    </source>
</evidence>
<evidence type="ECO:0000256" key="1">
    <source>
        <dbReference type="SAM" id="Phobius"/>
    </source>
</evidence>
<dbReference type="Proteomes" id="UP000005387">
    <property type="component" value="Unassembled WGS sequence"/>
</dbReference>
<dbReference type="RefSeq" id="WP_006037373.1">
    <property type="nucleotide sequence ID" value="NZ_AEDD01000003.1"/>
</dbReference>
<proteinExistence type="predicted"/>
<evidence type="ECO:0000313" key="4">
    <source>
        <dbReference type="Proteomes" id="UP000005387"/>
    </source>
</evidence>
<accession>E0I6T8</accession>
<keyword evidence="1" id="KW-0812">Transmembrane</keyword>
<reference evidence="3 4" key="1">
    <citation type="submission" date="2010-07" db="EMBL/GenBank/DDBJ databases">
        <title>The draft genome of Paenibacillus curdlanolyticus YK9.</title>
        <authorList>
            <consortium name="US DOE Joint Genome Institute (JGI-PGF)"/>
            <person name="Lucas S."/>
            <person name="Copeland A."/>
            <person name="Lapidus A."/>
            <person name="Cheng J.-F."/>
            <person name="Bruce D."/>
            <person name="Goodwin L."/>
            <person name="Pitluck S."/>
            <person name="Land M.L."/>
            <person name="Hauser L."/>
            <person name="Chang Y.-J."/>
            <person name="Jeffries C."/>
            <person name="Anderson I.J."/>
            <person name="Johnson E."/>
            <person name="Loganathan U."/>
            <person name="Mulhopadhyay B."/>
            <person name="Kyrpides N."/>
            <person name="Woyke T.J."/>
        </authorList>
    </citation>
    <scope>NUCLEOTIDE SEQUENCE [LARGE SCALE GENOMIC DNA]</scope>
    <source>
        <strain evidence="3 4">YK9</strain>
    </source>
</reference>
<dbReference type="AlphaFoldDB" id="E0I6T8"/>
<evidence type="ECO:0000259" key="2">
    <source>
        <dbReference type="Pfam" id="PF16982"/>
    </source>
</evidence>
<keyword evidence="1" id="KW-1133">Transmembrane helix</keyword>
<protein>
    <recommendedName>
        <fullName evidence="2">Putative Flagellin Flp1-like domain-containing protein</fullName>
    </recommendedName>
</protein>
<name>E0I6T8_9BACL</name>
<dbReference type="InterPro" id="IPR031564">
    <property type="entry name" value="Flp1-like"/>
</dbReference>